<dbReference type="GO" id="GO:0006741">
    <property type="term" value="P:NADP+ biosynthetic process"/>
    <property type="evidence" value="ECO:0007669"/>
    <property type="project" value="InterPro"/>
</dbReference>
<dbReference type="EC" id="2.7.1.-" evidence="1"/>
<dbReference type="InterPro" id="IPR002504">
    <property type="entry name" value="NADK"/>
</dbReference>
<gene>
    <name evidence="1" type="ORF">B1B_16408</name>
</gene>
<dbReference type="Gene3D" id="3.40.50.10330">
    <property type="entry name" value="Probable inorganic polyphosphate/atp-NAD kinase, domain 1"/>
    <property type="match status" value="1"/>
</dbReference>
<keyword evidence="1" id="KW-0418">Kinase</keyword>
<proteinExistence type="predicted"/>
<accession>T0YUS0</accession>
<dbReference type="EMBL" id="AUZY01010911">
    <property type="protein sequence ID" value="EQD36758.1"/>
    <property type="molecule type" value="Genomic_DNA"/>
</dbReference>
<reference evidence="1" key="2">
    <citation type="journal article" date="2014" name="ISME J.">
        <title>Microbial stratification in low pH oxic and suboxic macroscopic growths along an acid mine drainage.</title>
        <authorList>
            <person name="Mendez-Garcia C."/>
            <person name="Mesa V."/>
            <person name="Sprenger R.R."/>
            <person name="Richter M."/>
            <person name="Diez M.S."/>
            <person name="Solano J."/>
            <person name="Bargiela R."/>
            <person name="Golyshina O.V."/>
            <person name="Manteca A."/>
            <person name="Ramos J.L."/>
            <person name="Gallego J.R."/>
            <person name="Llorente I."/>
            <person name="Martins Dos Santos V.A."/>
            <person name="Jensen O.N."/>
            <person name="Pelaez A.I."/>
            <person name="Sanchez J."/>
            <person name="Ferrer M."/>
        </authorList>
    </citation>
    <scope>NUCLEOTIDE SEQUENCE</scope>
</reference>
<dbReference type="InterPro" id="IPR017438">
    <property type="entry name" value="ATP-NAD_kinase_N"/>
</dbReference>
<protein>
    <submittedName>
        <fullName evidence="1">ATP-NAD/AcoX kinase</fullName>
        <ecNumber evidence="1">2.7.1.-</ecNumber>
    </submittedName>
</protein>
<feature type="non-terminal residue" evidence="1">
    <location>
        <position position="1"/>
    </location>
</feature>
<dbReference type="SUPFAM" id="SSF111331">
    <property type="entry name" value="NAD kinase/diacylglycerol kinase-like"/>
    <property type="match status" value="1"/>
</dbReference>
<feature type="non-terminal residue" evidence="1">
    <location>
        <position position="158"/>
    </location>
</feature>
<dbReference type="PANTHER" id="PTHR20275:SF0">
    <property type="entry name" value="NAD KINASE"/>
    <property type="match status" value="1"/>
</dbReference>
<reference evidence="1" key="1">
    <citation type="submission" date="2013-08" db="EMBL/GenBank/DDBJ databases">
        <authorList>
            <person name="Mendez C."/>
            <person name="Richter M."/>
            <person name="Ferrer M."/>
            <person name="Sanchez J."/>
        </authorList>
    </citation>
    <scope>NUCLEOTIDE SEQUENCE</scope>
</reference>
<comment type="caution">
    <text evidence="1">The sequence shown here is derived from an EMBL/GenBank/DDBJ whole genome shotgun (WGS) entry which is preliminary data.</text>
</comment>
<sequence length="158" mass="16596">LHLRESSGSAPLRHALELARDAGFEPLVVQVGPEGPISRHADSLRLLVAIGGDGTLLFAARMAAPLGIPLLGVNRGQLGFLTSVELDGLPAAITAFVDGTCRTDLRRTLRAAITAPDGKVAAVELPMAVNEVAVKADGFNLIRMRVTTDHQLVGEFDA</sequence>
<name>T0YUS0_9ZZZZ</name>
<keyword evidence="1" id="KW-0808">Transferase</keyword>
<organism evidence="1">
    <name type="scientific">mine drainage metagenome</name>
    <dbReference type="NCBI Taxonomy" id="410659"/>
    <lineage>
        <taxon>unclassified sequences</taxon>
        <taxon>metagenomes</taxon>
        <taxon>ecological metagenomes</taxon>
    </lineage>
</organism>
<dbReference type="InterPro" id="IPR016064">
    <property type="entry name" value="NAD/diacylglycerol_kinase_sf"/>
</dbReference>
<dbReference type="AlphaFoldDB" id="T0YUS0"/>
<dbReference type="Pfam" id="PF01513">
    <property type="entry name" value="NAD_kinase"/>
    <property type="match status" value="1"/>
</dbReference>
<dbReference type="GO" id="GO:0003951">
    <property type="term" value="F:NAD+ kinase activity"/>
    <property type="evidence" value="ECO:0007669"/>
    <property type="project" value="InterPro"/>
</dbReference>
<dbReference type="PANTHER" id="PTHR20275">
    <property type="entry name" value="NAD KINASE"/>
    <property type="match status" value="1"/>
</dbReference>
<evidence type="ECO:0000313" key="1">
    <source>
        <dbReference type="EMBL" id="EQD36758.1"/>
    </source>
</evidence>